<feature type="domain" description="Helicase C-terminal" evidence="17">
    <location>
        <begin position="400"/>
        <end position="564"/>
    </location>
</feature>
<dbReference type="Pfam" id="PF04851">
    <property type="entry name" value="ResIII"/>
    <property type="match status" value="1"/>
</dbReference>
<evidence type="ECO:0000256" key="11">
    <source>
        <dbReference type="ARBA" id="ARBA00022840"/>
    </source>
</evidence>
<dbReference type="InterPro" id="IPR038557">
    <property type="entry name" value="RLR_C_sf"/>
</dbReference>
<comment type="catalytic activity">
    <reaction evidence="15">
        <text>ATP + H2O = ADP + phosphate + H(+)</text>
        <dbReference type="Rhea" id="RHEA:13065"/>
        <dbReference type="ChEBI" id="CHEBI:15377"/>
        <dbReference type="ChEBI" id="CHEBI:15378"/>
        <dbReference type="ChEBI" id="CHEBI:30616"/>
        <dbReference type="ChEBI" id="CHEBI:43474"/>
        <dbReference type="ChEBI" id="CHEBI:456216"/>
        <dbReference type="EC" id="3.6.4.13"/>
    </reaction>
    <physiologicalReaction direction="left-to-right" evidence="15">
        <dbReference type="Rhea" id="RHEA:13066"/>
    </physiologicalReaction>
</comment>
<dbReference type="EC" id="3.6.4.13" evidence="3"/>
<comment type="similarity">
    <text evidence="2">Belongs to the helicase family. RLR subfamily.</text>
</comment>
<sequence length="720" mass="82281">MMILKSHLLEGLVPEAGHNVTMKINIMKEEYETACDILAEKLEGVSTDENQKVKKYRIPPVFLGRKAEFKPRNYQVELARPAKAGNNTVICAPTNSGKTYVAIAITKTYLTKPPDGKDDKGMTAASALVHPRKPVLFIVNKVNLVLQQRQRFDYYLSDRYSDRDSILFNIFLLYDITDISGANAQDKTLDEIIRENDIIVLTAQILVDALKSKRVKITDFSLLIFDECHHTNNKHPYNEIMLAYLAIKFPVDEMTGTCERACLEVFDGNKDYFDNIIEAVMIRIERMIAQSSPPTMCRSSQQYQQWLKVMESNTLRNRKQVTLIQHLLIYHTALAIKKSCRVADALKYMQSFHQKQRLDKFTDIDHTLRQVYTATEKDLNEMNQKHGEIKNPKLEAVADLLKQKYDACVEKGGQKTAKGMLFTKTRENTKALKAWLDENPDLSFIKAERLVGTGKGEDGMTQRQQEEVISNFRIGNINLLVATSVAEEGIDIPDCKFVIRYDVCGNEIGGVQSRGRVRDKEGKYEVVAGKESGVIEKENLNLLREEMMQDAIKEVLQLQMRAVQQRQNEESSRRSAKDKQQKSKVKLFCKKCSEFACSGDYIRCIKEAHHVVIDRAFLSKFSFKRNKCPQSINGVELTGPIHCQACDKEWGVMLRYQSLEKPCIKASSFAFETEDETGQKSTSCPKKWKDTKFHVQAFDLCKDQVQECISWMDLSELSLD</sequence>
<evidence type="ECO:0000256" key="15">
    <source>
        <dbReference type="ARBA" id="ARBA00049390"/>
    </source>
</evidence>
<organism evidence="19 20">
    <name type="scientific">Acropora cervicornis</name>
    <name type="common">Staghorn coral</name>
    <dbReference type="NCBI Taxonomy" id="6130"/>
    <lineage>
        <taxon>Eukaryota</taxon>
        <taxon>Metazoa</taxon>
        <taxon>Cnidaria</taxon>
        <taxon>Anthozoa</taxon>
        <taxon>Hexacorallia</taxon>
        <taxon>Scleractinia</taxon>
        <taxon>Astrocoeniina</taxon>
        <taxon>Acroporidae</taxon>
        <taxon>Acropora</taxon>
    </lineage>
</organism>
<dbReference type="InterPro" id="IPR041204">
    <property type="entry name" value="RIG-I-like_C"/>
</dbReference>
<dbReference type="Gene3D" id="3.40.50.300">
    <property type="entry name" value="P-loop containing nucleotide triphosphate hydrolases"/>
    <property type="match status" value="2"/>
</dbReference>
<evidence type="ECO:0000256" key="1">
    <source>
        <dbReference type="ARBA" id="ARBA00004496"/>
    </source>
</evidence>
<evidence type="ECO:0000256" key="8">
    <source>
        <dbReference type="ARBA" id="ARBA00022801"/>
    </source>
</evidence>
<dbReference type="PANTHER" id="PTHR14074:SF16">
    <property type="entry name" value="ANTIVIRAL INNATE IMMUNE RESPONSE RECEPTOR RIG-I"/>
    <property type="match status" value="1"/>
</dbReference>
<dbReference type="GO" id="GO:0051607">
    <property type="term" value="P:defense response to virus"/>
    <property type="evidence" value="ECO:0007669"/>
    <property type="project" value="UniProtKB-KW"/>
</dbReference>
<keyword evidence="8" id="KW-0378">Hydrolase</keyword>
<evidence type="ECO:0000259" key="16">
    <source>
        <dbReference type="PROSITE" id="PS51192"/>
    </source>
</evidence>
<reference evidence="19" key="2">
    <citation type="journal article" date="2023" name="Science">
        <title>Genomic signatures of disease resistance in endangered staghorn corals.</title>
        <authorList>
            <person name="Vollmer S.V."/>
            <person name="Selwyn J.D."/>
            <person name="Despard B.A."/>
            <person name="Roesel C.L."/>
        </authorList>
    </citation>
    <scope>NUCLEOTIDE SEQUENCE</scope>
    <source>
        <strain evidence="19">K2</strain>
    </source>
</reference>
<keyword evidence="12" id="KW-0391">Immunity</keyword>
<dbReference type="SUPFAM" id="SSF52540">
    <property type="entry name" value="P-loop containing nucleoside triphosphate hydrolases"/>
    <property type="match status" value="1"/>
</dbReference>
<reference evidence="19" key="1">
    <citation type="journal article" date="2023" name="G3 (Bethesda)">
        <title>Whole genome assembly and annotation of the endangered Caribbean coral Acropora cervicornis.</title>
        <authorList>
            <person name="Selwyn J.D."/>
            <person name="Vollmer S.V."/>
        </authorList>
    </citation>
    <scope>NUCLEOTIDE SEQUENCE</scope>
    <source>
        <strain evidence="19">K2</strain>
    </source>
</reference>
<dbReference type="InterPro" id="IPR006935">
    <property type="entry name" value="Helicase/UvrB_N"/>
</dbReference>
<dbReference type="GO" id="GO:0045087">
    <property type="term" value="P:innate immune response"/>
    <property type="evidence" value="ECO:0007669"/>
    <property type="project" value="UniProtKB-KW"/>
</dbReference>
<evidence type="ECO:0000259" key="18">
    <source>
        <dbReference type="PROSITE" id="PS51789"/>
    </source>
</evidence>
<dbReference type="InterPro" id="IPR027417">
    <property type="entry name" value="P-loop_NTPase"/>
</dbReference>
<dbReference type="InterPro" id="IPR014001">
    <property type="entry name" value="Helicase_ATP-bd"/>
</dbReference>
<dbReference type="PROSITE" id="PS51194">
    <property type="entry name" value="HELICASE_CTER"/>
    <property type="match status" value="1"/>
</dbReference>
<evidence type="ECO:0000256" key="5">
    <source>
        <dbReference type="ARBA" id="ARBA00022588"/>
    </source>
</evidence>
<dbReference type="InterPro" id="IPR021673">
    <property type="entry name" value="RLR_CTR"/>
</dbReference>
<dbReference type="Pfam" id="PF18119">
    <property type="entry name" value="RIG-I_C"/>
    <property type="match status" value="1"/>
</dbReference>
<keyword evidence="5" id="KW-0399">Innate immunity</keyword>
<dbReference type="EMBL" id="JARQWQ010000044">
    <property type="protein sequence ID" value="KAK2558506.1"/>
    <property type="molecule type" value="Genomic_DNA"/>
</dbReference>
<dbReference type="InterPro" id="IPR001650">
    <property type="entry name" value="Helicase_C-like"/>
</dbReference>
<dbReference type="InterPro" id="IPR051363">
    <property type="entry name" value="RLR_Helicase"/>
</dbReference>
<dbReference type="Gene3D" id="1.20.1320.30">
    <property type="match status" value="1"/>
</dbReference>
<dbReference type="SMART" id="SM00490">
    <property type="entry name" value="HELICc"/>
    <property type="match status" value="1"/>
</dbReference>
<evidence type="ECO:0000256" key="6">
    <source>
        <dbReference type="ARBA" id="ARBA00022723"/>
    </source>
</evidence>
<dbReference type="GO" id="GO:0003723">
    <property type="term" value="F:RNA binding"/>
    <property type="evidence" value="ECO:0007669"/>
    <property type="project" value="UniProtKB-KW"/>
</dbReference>
<dbReference type="Proteomes" id="UP001249851">
    <property type="component" value="Unassembled WGS sequence"/>
</dbReference>
<evidence type="ECO:0000256" key="2">
    <source>
        <dbReference type="ARBA" id="ARBA00006866"/>
    </source>
</evidence>
<dbReference type="GO" id="GO:0003724">
    <property type="term" value="F:RNA helicase activity"/>
    <property type="evidence" value="ECO:0007669"/>
    <property type="project" value="UniProtKB-EC"/>
</dbReference>
<evidence type="ECO:0000259" key="17">
    <source>
        <dbReference type="PROSITE" id="PS51194"/>
    </source>
</evidence>
<keyword evidence="10" id="KW-0862">Zinc</keyword>
<dbReference type="GO" id="GO:0005737">
    <property type="term" value="C:cytoplasm"/>
    <property type="evidence" value="ECO:0007669"/>
    <property type="project" value="UniProtKB-SubCell"/>
</dbReference>
<evidence type="ECO:0000256" key="4">
    <source>
        <dbReference type="ARBA" id="ARBA00022490"/>
    </source>
</evidence>
<keyword evidence="13" id="KW-0694">RNA-binding</keyword>
<dbReference type="GO" id="GO:0005524">
    <property type="term" value="F:ATP binding"/>
    <property type="evidence" value="ECO:0007669"/>
    <property type="project" value="UniProtKB-KW"/>
</dbReference>
<feature type="domain" description="RLR CTR" evidence="18">
    <location>
        <begin position="575"/>
        <end position="705"/>
    </location>
</feature>
<evidence type="ECO:0000313" key="20">
    <source>
        <dbReference type="Proteomes" id="UP001249851"/>
    </source>
</evidence>
<keyword evidence="20" id="KW-1185">Reference proteome</keyword>
<evidence type="ECO:0000256" key="13">
    <source>
        <dbReference type="ARBA" id="ARBA00022884"/>
    </source>
</evidence>
<keyword evidence="9" id="KW-0347">Helicase</keyword>
<dbReference type="SMART" id="SM00487">
    <property type="entry name" value="DEXDc"/>
    <property type="match status" value="1"/>
</dbReference>
<evidence type="ECO:0000256" key="9">
    <source>
        <dbReference type="ARBA" id="ARBA00022806"/>
    </source>
</evidence>
<evidence type="ECO:0000256" key="12">
    <source>
        <dbReference type="ARBA" id="ARBA00022859"/>
    </source>
</evidence>
<comment type="subcellular location">
    <subcellularLocation>
        <location evidence="1">Cytoplasm</location>
    </subcellularLocation>
</comment>
<dbReference type="PANTHER" id="PTHR14074">
    <property type="entry name" value="HELICASE WITH DEATH DOMAIN-RELATED"/>
    <property type="match status" value="1"/>
</dbReference>
<dbReference type="PROSITE" id="PS51192">
    <property type="entry name" value="HELICASE_ATP_BIND_1"/>
    <property type="match status" value="1"/>
</dbReference>
<dbReference type="AlphaFoldDB" id="A0AAD9QBY3"/>
<feature type="domain" description="Helicase ATP-binding" evidence="16">
    <location>
        <begin position="79"/>
        <end position="276"/>
    </location>
</feature>
<gene>
    <name evidence="19" type="ORF">P5673_019222</name>
</gene>
<evidence type="ECO:0000256" key="10">
    <source>
        <dbReference type="ARBA" id="ARBA00022833"/>
    </source>
</evidence>
<keyword evidence="6" id="KW-0479">Metal-binding</keyword>
<evidence type="ECO:0000256" key="7">
    <source>
        <dbReference type="ARBA" id="ARBA00022741"/>
    </source>
</evidence>
<dbReference type="GO" id="GO:0016787">
    <property type="term" value="F:hydrolase activity"/>
    <property type="evidence" value="ECO:0007669"/>
    <property type="project" value="UniProtKB-KW"/>
</dbReference>
<dbReference type="GO" id="GO:0003677">
    <property type="term" value="F:DNA binding"/>
    <property type="evidence" value="ECO:0007669"/>
    <property type="project" value="InterPro"/>
</dbReference>
<keyword evidence="19" id="KW-0675">Receptor</keyword>
<dbReference type="GO" id="GO:0046872">
    <property type="term" value="F:metal ion binding"/>
    <property type="evidence" value="ECO:0007669"/>
    <property type="project" value="UniProtKB-KW"/>
</dbReference>
<protein>
    <recommendedName>
        <fullName evidence="3">RNA helicase</fullName>
        <ecNumber evidence="3">3.6.4.13</ecNumber>
    </recommendedName>
</protein>
<comment type="caution">
    <text evidence="19">The sequence shown here is derived from an EMBL/GenBank/DDBJ whole genome shotgun (WGS) entry which is preliminary data.</text>
</comment>
<evidence type="ECO:0000256" key="14">
    <source>
        <dbReference type="ARBA" id="ARBA00023118"/>
    </source>
</evidence>
<keyword evidence="7" id="KW-0547">Nucleotide-binding</keyword>
<keyword evidence="14" id="KW-0051">Antiviral defense</keyword>
<name>A0AAD9QBY3_ACRCE</name>
<proteinExistence type="inferred from homology"/>
<evidence type="ECO:0000256" key="3">
    <source>
        <dbReference type="ARBA" id="ARBA00012552"/>
    </source>
</evidence>
<keyword evidence="4" id="KW-0963">Cytoplasm</keyword>
<dbReference type="Gene3D" id="2.170.150.30">
    <property type="entry name" value="RIG-I-like receptor, C-terminal regulatory domain"/>
    <property type="match status" value="1"/>
</dbReference>
<evidence type="ECO:0000313" key="19">
    <source>
        <dbReference type="EMBL" id="KAK2558506.1"/>
    </source>
</evidence>
<accession>A0AAD9QBY3</accession>
<dbReference type="PROSITE" id="PS51789">
    <property type="entry name" value="RLR_CTR"/>
    <property type="match status" value="1"/>
</dbReference>
<dbReference type="Pfam" id="PF00271">
    <property type="entry name" value="Helicase_C"/>
    <property type="match status" value="1"/>
</dbReference>
<keyword evidence="11" id="KW-0067">ATP-binding</keyword>
<dbReference type="Pfam" id="PF11648">
    <property type="entry name" value="RIG-I_C-RD"/>
    <property type="match status" value="1"/>
</dbReference>